<dbReference type="GO" id="GO:0005525">
    <property type="term" value="F:GTP binding"/>
    <property type="evidence" value="ECO:0007669"/>
    <property type="project" value="UniProtKB-KW"/>
</dbReference>
<dbReference type="InterPro" id="IPR000640">
    <property type="entry name" value="EFG_V-like"/>
</dbReference>
<dbReference type="Gene3D" id="3.40.50.300">
    <property type="entry name" value="P-loop containing nucleotide triphosphate hydrolases"/>
    <property type="match status" value="1"/>
</dbReference>
<dbReference type="PRINTS" id="PR00315">
    <property type="entry name" value="ELONGATNFCT"/>
</dbReference>
<dbReference type="CDD" id="cd16263">
    <property type="entry name" value="BipA_III"/>
    <property type="match status" value="1"/>
</dbReference>
<dbReference type="Pfam" id="PF00009">
    <property type="entry name" value="GTP_EFTU"/>
    <property type="match status" value="1"/>
</dbReference>
<dbReference type="SUPFAM" id="SSF54980">
    <property type="entry name" value="EF-G C-terminal domain-like"/>
    <property type="match status" value="2"/>
</dbReference>
<dbReference type="NCBIfam" id="TIGR00231">
    <property type="entry name" value="small_GTP"/>
    <property type="match status" value="1"/>
</dbReference>
<keyword evidence="2" id="KW-0547">Nucleotide-binding</keyword>
<sequence length="1887" mass="209719">MYHDSKCDDSLPATDAAMGSRKRSRRTPNITKIQLEAVFHPKFENEKSDTQIRQQMLANVTAKQGYLEVSLKHSGSLVLWSGGQRFYSKNSTNNAFTMVGEIILMQHFARCYGIDKWRSEYDRCSEYLHQNRLTCSFELVTSLLGQHGDVPIRDYLILIAAADRGDSGRFYSTNELVAFAHQYRLPHNDVWIFASKQASEQMFEAYDSLRETGTTTTVINSLNQIVAENDGKSSKVASLYPHDIFQGNILEGIVIRYVSNNDEHTIKEMEQLRITSDDLLAIVPPSTKIVVPLLGSSADNSKDAVVQTELRALAVMDDFEQQLRSVLQQFHGANQRQISPIVGATDGDKIDDEINMTHVANEIMRSYRAGSTKFDQGTIRLAQLIEALDSLNIHATFKLLTESSLAGSDSERYLCIIHVHHDASFQKYNKYLTREGIQGMKLFRGFCIELIADGDDDQNFSPNDAESNSSPCMEQSNQEEKLMLKMKFLPYMVRTFICRNGLSTLQGSGGVAFEKYAMGQLTRWEVSDASLTKWLSFFKSWSLYCTSPLPEHLPPLTSNTYLQHYKEFEKMYANGHFSIPSAEECLCRGLVVIVGLSRDVLESLAVAVSRELNCQRIVRNMAEISERDVLLSVHQKGNSMICLASIEDDLGNMRKLSKSYSDAINVVHVGNCDEDLEESLAHMDISDNKRLKKLKAMAKAWRKAKCNNMLQLPKAASMQPDVDATVGFLRSDDTAKAVMQTIATLNQTDDRPGLIVYFPSIPGSGKSALCSNIDEATFTSCDDRSVIVREGDTVKGKFYNEIEKDMLTNRIAVLDKNVPPISFSSVHSLCSVSNCISAAVLPSGMQDTVVGNDVYPFSLEFLAACMNRVLRRKQNSHIGKLDSATPNCCMIVVKFYCFYRNISVSVLRERLLNVGTSNEPIEIPFFLTNELPALPEEVKLALERAINMLAQDINCTDVNDAESSMRLAIQNNQTYFDDLTAPLEHTKQIFNSKLSHMISSLPDVIESRSPVGLSQTIKIASLDFDYDKCCSVLDSVKNSFEQVKQYFDEREDHKSNDENDTTQNRFIRSVHCTFAHNSQVTQTEMMALFNHLLGCNVDAKATALLYSDNVAAIEVEIPDVTSGSARHPVPRPRNEFQHVTVWCGQDVEAKESNELPEQVKSNIAQKVLFKEPIPLCGSFSFWHEQEPDALINDTIAPAAAKRTANKPNTLREKARSRPDSKTKYTITMALCKAAFAALSLFAAVEGFTTPTVSRVSQPLRMAETLAESELGTIATENIRNIAVIAHVDHGKTTLVDALLRQTNVFRDTAQADEAGERVMDSEDQERERGITILAKNLAVMRDGVKINIMDTPGHADFGGEVERVLNMCDGVLLVVDSVEGPKPQTRFVLDKALRQDMQVVVVVNKIDRPAARPDYVVDKVFDLMMELGASDKQIDFTTVFASGLNGISGMDPNDMQEDMKPLFDAIRDCVDAPTVKSTEPEALQCLISNIDYDNFKGKMGIGLITAGTIKTGQPIALARPDTPKKTGRLSSLFIFDNLGKREVEAASAGEIIMFSGLDNVEIGDTLITNEGGGANAAEPLPPIAVELPTVRMTIGVNRSPLAGREGKFLTSRMIRDRLFKETDRNVALQVEETDSADKYAVSGRGQLHLTVLIETMRREGFELEVGPPVVIYKENEETGEIEEPFEKVEVRVPEEYSGSVIDLFNTRNGELQDMGLDDGGESMSVIQYLIPTRGMLGLRSELLTATRGTAIIDAVFDSYRPKLKVDIKSRDKGSLLAFEDGVTTSFGMENAQDRGKLFVGPQEDVYKGMIVGIHQRPGDLAVNVCKTKALTNMRSATKGITVGITAPIDMSMDACVEYIASDEILEVTPSKFRMAKNPDMDQKRKKK</sequence>
<dbReference type="Pfam" id="PF22042">
    <property type="entry name" value="EF-G_D2"/>
    <property type="match status" value="1"/>
</dbReference>
<comment type="subcellular location">
    <subcellularLocation>
        <location evidence="1">Plastid</location>
        <location evidence="1">Chloroplast</location>
    </subcellularLocation>
</comment>
<name>A0AAD8XXN5_9STRA</name>
<evidence type="ECO:0000256" key="1">
    <source>
        <dbReference type="ARBA" id="ARBA00004229"/>
    </source>
</evidence>
<evidence type="ECO:0000256" key="3">
    <source>
        <dbReference type="ARBA" id="ARBA00023134"/>
    </source>
</evidence>
<protein>
    <submittedName>
        <fullName evidence="6">GTP-binding protein</fullName>
    </submittedName>
</protein>
<accession>A0AAD8XXN5</accession>
<dbReference type="InterPro" id="IPR009000">
    <property type="entry name" value="Transl_B-barrel_sf"/>
</dbReference>
<proteinExistence type="predicted"/>
<dbReference type="InterPro" id="IPR006298">
    <property type="entry name" value="BipA"/>
</dbReference>
<dbReference type="InterPro" id="IPR047042">
    <property type="entry name" value="BipA_II"/>
</dbReference>
<dbReference type="InterPro" id="IPR048876">
    <property type="entry name" value="BipA_C"/>
</dbReference>
<dbReference type="Gene3D" id="2.40.30.10">
    <property type="entry name" value="Translation factors"/>
    <property type="match status" value="1"/>
</dbReference>
<dbReference type="FunFam" id="3.30.70.870:FF:000003">
    <property type="entry name" value="GTP-binding protein TypA"/>
    <property type="match status" value="1"/>
</dbReference>
<dbReference type="NCBIfam" id="TIGR01394">
    <property type="entry name" value="TypA_BipA"/>
    <property type="match status" value="1"/>
</dbReference>
<comment type="caution">
    <text evidence="6">The sequence shown here is derived from an EMBL/GenBank/DDBJ whole genome shotgun (WGS) entry which is preliminary data.</text>
</comment>
<dbReference type="InterPro" id="IPR053905">
    <property type="entry name" value="EF-G-like_DII"/>
</dbReference>
<dbReference type="CDD" id="cd03691">
    <property type="entry name" value="BipA_TypA_II"/>
    <property type="match status" value="1"/>
</dbReference>
<dbReference type="GO" id="GO:0003972">
    <property type="term" value="F:RNA ligase (ATP) activity"/>
    <property type="evidence" value="ECO:0007669"/>
    <property type="project" value="InterPro"/>
</dbReference>
<dbReference type="CDD" id="cd03710">
    <property type="entry name" value="BipA_TypA_C"/>
    <property type="match status" value="1"/>
</dbReference>
<dbReference type="InterPro" id="IPR047041">
    <property type="entry name" value="BipA_GTP-bd_dom"/>
</dbReference>
<dbReference type="PANTHER" id="PTHR35460">
    <property type="entry name" value="TRNA LIGASE 1"/>
    <property type="match status" value="1"/>
</dbReference>
<dbReference type="InterPro" id="IPR027417">
    <property type="entry name" value="P-loop_NTPase"/>
</dbReference>
<dbReference type="InterPro" id="IPR005225">
    <property type="entry name" value="Small_GTP-bd"/>
</dbReference>
<dbReference type="FunFam" id="2.40.50.250:FF:000001">
    <property type="entry name" value="GTP-binding protein TypA"/>
    <property type="match status" value="1"/>
</dbReference>
<evidence type="ECO:0000259" key="5">
    <source>
        <dbReference type="PROSITE" id="PS51722"/>
    </source>
</evidence>
<dbReference type="Proteomes" id="UP001224775">
    <property type="component" value="Unassembled WGS sequence"/>
</dbReference>
<dbReference type="FunFam" id="3.30.70.240:FF:000002">
    <property type="entry name" value="GTP-binding protein TypA"/>
    <property type="match status" value="1"/>
</dbReference>
<dbReference type="PANTHER" id="PTHR35460:SF1">
    <property type="entry name" value="TRNA LIGASE 1"/>
    <property type="match status" value="1"/>
</dbReference>
<dbReference type="Gene3D" id="3.30.70.240">
    <property type="match status" value="1"/>
</dbReference>
<dbReference type="InterPro" id="IPR042116">
    <property type="entry name" value="TypA/BipA_C"/>
</dbReference>
<feature type="domain" description="Tr-type G" evidence="5">
    <location>
        <begin position="1276"/>
        <end position="1474"/>
    </location>
</feature>
<reference evidence="6" key="1">
    <citation type="submission" date="2023-06" db="EMBL/GenBank/DDBJ databases">
        <title>Survivors Of The Sea: Transcriptome response of Skeletonema marinoi to long-term dormancy.</title>
        <authorList>
            <person name="Pinder M.I.M."/>
            <person name="Kourtchenko O."/>
            <person name="Robertson E.K."/>
            <person name="Larsson T."/>
            <person name="Maumus F."/>
            <person name="Osuna-Cruz C.M."/>
            <person name="Vancaester E."/>
            <person name="Stenow R."/>
            <person name="Vandepoele K."/>
            <person name="Ploug H."/>
            <person name="Bruchert V."/>
            <person name="Godhe A."/>
            <person name="Topel M."/>
        </authorList>
    </citation>
    <scope>NUCLEOTIDE SEQUENCE</scope>
    <source>
        <strain evidence="6">R05AC</strain>
    </source>
</reference>
<organism evidence="6 7">
    <name type="scientific">Skeletonema marinoi</name>
    <dbReference type="NCBI Taxonomy" id="267567"/>
    <lineage>
        <taxon>Eukaryota</taxon>
        <taxon>Sar</taxon>
        <taxon>Stramenopiles</taxon>
        <taxon>Ochrophyta</taxon>
        <taxon>Bacillariophyta</taxon>
        <taxon>Coscinodiscophyceae</taxon>
        <taxon>Thalassiosirophycidae</taxon>
        <taxon>Thalassiosirales</taxon>
        <taxon>Skeletonemataceae</taxon>
        <taxon>Skeletonema</taxon>
        <taxon>Skeletonema marinoi-dohrnii complex</taxon>
    </lineage>
</organism>
<dbReference type="SMART" id="SM00838">
    <property type="entry name" value="EFG_C"/>
    <property type="match status" value="1"/>
</dbReference>
<gene>
    <name evidence="6" type="ORF">QTG54_013932</name>
</gene>
<dbReference type="Pfam" id="PF00679">
    <property type="entry name" value="EFG_C"/>
    <property type="match status" value="1"/>
</dbReference>
<keyword evidence="3" id="KW-0342">GTP-binding</keyword>
<dbReference type="GO" id="GO:0006388">
    <property type="term" value="P:tRNA splicing, via endonucleolytic cleavage and ligation"/>
    <property type="evidence" value="ECO:0007669"/>
    <property type="project" value="InterPro"/>
</dbReference>
<feature type="region of interest" description="Disordered" evidence="4">
    <location>
        <begin position="1"/>
        <end position="26"/>
    </location>
</feature>
<dbReference type="Gene3D" id="3.30.70.870">
    <property type="entry name" value="Elongation Factor G (Translational Gtpase), domain 3"/>
    <property type="match status" value="1"/>
</dbReference>
<dbReference type="InterPro" id="IPR047043">
    <property type="entry name" value="BipA_III"/>
</dbReference>
<dbReference type="GO" id="GO:0009507">
    <property type="term" value="C:chloroplast"/>
    <property type="evidence" value="ECO:0007669"/>
    <property type="project" value="UniProtKB-SubCell"/>
</dbReference>
<dbReference type="Gene3D" id="2.40.50.250">
    <property type="entry name" value="bipa protein"/>
    <property type="match status" value="1"/>
</dbReference>
<dbReference type="EMBL" id="JATAAI010000034">
    <property type="protein sequence ID" value="KAK1735318.1"/>
    <property type="molecule type" value="Genomic_DNA"/>
</dbReference>
<dbReference type="Pfam" id="PF21018">
    <property type="entry name" value="BipA_C"/>
    <property type="match status" value="1"/>
</dbReference>
<dbReference type="GO" id="GO:0003924">
    <property type="term" value="F:GTPase activity"/>
    <property type="evidence" value="ECO:0007669"/>
    <property type="project" value="InterPro"/>
</dbReference>
<dbReference type="CDD" id="cd01891">
    <property type="entry name" value="TypA_BipA"/>
    <property type="match status" value="1"/>
</dbReference>
<evidence type="ECO:0000313" key="6">
    <source>
        <dbReference type="EMBL" id="KAK1735318.1"/>
    </source>
</evidence>
<dbReference type="PROSITE" id="PS51722">
    <property type="entry name" value="G_TR_2"/>
    <property type="match status" value="1"/>
</dbReference>
<dbReference type="FunFam" id="3.40.50.300:FF:000055">
    <property type="entry name" value="GTP-binding protein TypA"/>
    <property type="match status" value="1"/>
</dbReference>
<evidence type="ECO:0000256" key="2">
    <source>
        <dbReference type="ARBA" id="ARBA00022741"/>
    </source>
</evidence>
<dbReference type="InterPro" id="IPR000795">
    <property type="entry name" value="T_Tr_GTP-bd_dom"/>
</dbReference>
<dbReference type="InterPro" id="IPR035647">
    <property type="entry name" value="EFG_III/V"/>
</dbReference>
<dbReference type="InterPro" id="IPR035651">
    <property type="entry name" value="BipA_V"/>
</dbReference>
<evidence type="ECO:0000256" key="4">
    <source>
        <dbReference type="SAM" id="MobiDB-lite"/>
    </source>
</evidence>
<keyword evidence="7" id="KW-1185">Reference proteome</keyword>
<dbReference type="SUPFAM" id="SSF50447">
    <property type="entry name" value="Translation proteins"/>
    <property type="match status" value="1"/>
</dbReference>
<dbReference type="InterPro" id="IPR038837">
    <property type="entry name" value="tRNA_ligase_1"/>
</dbReference>
<dbReference type="SUPFAM" id="SSF52540">
    <property type="entry name" value="P-loop containing nucleoside triphosphate hydrolases"/>
    <property type="match status" value="1"/>
</dbReference>
<evidence type="ECO:0000313" key="7">
    <source>
        <dbReference type="Proteomes" id="UP001224775"/>
    </source>
</evidence>